<name>A0ACD3AIL6_9AGAR</name>
<evidence type="ECO:0000313" key="2">
    <source>
        <dbReference type="Proteomes" id="UP000308600"/>
    </source>
</evidence>
<reference evidence="1 2" key="1">
    <citation type="journal article" date="2019" name="Nat. Ecol. Evol.">
        <title>Megaphylogeny resolves global patterns of mushroom evolution.</title>
        <authorList>
            <person name="Varga T."/>
            <person name="Krizsan K."/>
            <person name="Foldi C."/>
            <person name="Dima B."/>
            <person name="Sanchez-Garcia M."/>
            <person name="Sanchez-Ramirez S."/>
            <person name="Szollosi G.J."/>
            <person name="Szarkandi J.G."/>
            <person name="Papp V."/>
            <person name="Albert L."/>
            <person name="Andreopoulos W."/>
            <person name="Angelini C."/>
            <person name="Antonin V."/>
            <person name="Barry K.W."/>
            <person name="Bougher N.L."/>
            <person name="Buchanan P."/>
            <person name="Buyck B."/>
            <person name="Bense V."/>
            <person name="Catcheside P."/>
            <person name="Chovatia M."/>
            <person name="Cooper J."/>
            <person name="Damon W."/>
            <person name="Desjardin D."/>
            <person name="Finy P."/>
            <person name="Geml J."/>
            <person name="Haridas S."/>
            <person name="Hughes K."/>
            <person name="Justo A."/>
            <person name="Karasinski D."/>
            <person name="Kautmanova I."/>
            <person name="Kiss B."/>
            <person name="Kocsube S."/>
            <person name="Kotiranta H."/>
            <person name="LaButti K.M."/>
            <person name="Lechner B.E."/>
            <person name="Liimatainen K."/>
            <person name="Lipzen A."/>
            <person name="Lukacs Z."/>
            <person name="Mihaltcheva S."/>
            <person name="Morgado L.N."/>
            <person name="Niskanen T."/>
            <person name="Noordeloos M.E."/>
            <person name="Ohm R.A."/>
            <person name="Ortiz-Santana B."/>
            <person name="Ovrebo C."/>
            <person name="Racz N."/>
            <person name="Riley R."/>
            <person name="Savchenko A."/>
            <person name="Shiryaev A."/>
            <person name="Soop K."/>
            <person name="Spirin V."/>
            <person name="Szebenyi C."/>
            <person name="Tomsovsky M."/>
            <person name="Tulloss R.E."/>
            <person name="Uehling J."/>
            <person name="Grigoriev I.V."/>
            <person name="Vagvolgyi C."/>
            <person name="Papp T."/>
            <person name="Martin F.M."/>
            <person name="Miettinen O."/>
            <person name="Hibbett D.S."/>
            <person name="Nagy L.G."/>
        </authorList>
    </citation>
    <scope>NUCLEOTIDE SEQUENCE [LARGE SCALE GENOMIC DNA]</scope>
    <source>
        <strain evidence="1 2">NL-1719</strain>
    </source>
</reference>
<protein>
    <submittedName>
        <fullName evidence="1">Uncharacterized protein</fullName>
    </submittedName>
</protein>
<feature type="non-terminal residue" evidence="1">
    <location>
        <position position="1"/>
    </location>
</feature>
<evidence type="ECO:0000313" key="1">
    <source>
        <dbReference type="EMBL" id="TFK65503.1"/>
    </source>
</evidence>
<gene>
    <name evidence="1" type="ORF">BDN72DRAFT_745675</name>
</gene>
<dbReference type="Proteomes" id="UP000308600">
    <property type="component" value="Unassembled WGS sequence"/>
</dbReference>
<feature type="non-terminal residue" evidence="1">
    <location>
        <position position="76"/>
    </location>
</feature>
<dbReference type="EMBL" id="ML208434">
    <property type="protein sequence ID" value="TFK65503.1"/>
    <property type="molecule type" value="Genomic_DNA"/>
</dbReference>
<accession>A0ACD3AIL6</accession>
<proteinExistence type="predicted"/>
<keyword evidence="2" id="KW-1185">Reference proteome</keyword>
<organism evidence="1 2">
    <name type="scientific">Pluteus cervinus</name>
    <dbReference type="NCBI Taxonomy" id="181527"/>
    <lineage>
        <taxon>Eukaryota</taxon>
        <taxon>Fungi</taxon>
        <taxon>Dikarya</taxon>
        <taxon>Basidiomycota</taxon>
        <taxon>Agaricomycotina</taxon>
        <taxon>Agaricomycetes</taxon>
        <taxon>Agaricomycetidae</taxon>
        <taxon>Agaricales</taxon>
        <taxon>Pluteineae</taxon>
        <taxon>Pluteaceae</taxon>
        <taxon>Pluteus</taxon>
    </lineage>
</organism>
<sequence length="76" mass="8977">VDNEVKALESRILQFRSHRNTLSSTYRCPPEVLARVFFRVQDLNEPSSRQWIRVTHVSEYWRTTALTSPTLWTDIA</sequence>